<dbReference type="RefSeq" id="XP_022290391.1">
    <property type="nucleotide sequence ID" value="XM_022434683.1"/>
</dbReference>
<dbReference type="InterPro" id="IPR027417">
    <property type="entry name" value="P-loop_NTPase"/>
</dbReference>
<feature type="transmembrane region" description="Helical" evidence="10">
    <location>
        <begin position="364"/>
        <end position="383"/>
    </location>
</feature>
<evidence type="ECO:0000259" key="11">
    <source>
        <dbReference type="PROSITE" id="PS50893"/>
    </source>
</evidence>
<dbReference type="KEGG" id="cvn:111102020"/>
<evidence type="ECO:0000256" key="9">
    <source>
        <dbReference type="SAM" id="MobiDB-lite"/>
    </source>
</evidence>
<dbReference type="RefSeq" id="XP_022290399.1">
    <property type="nucleotide sequence ID" value="XM_022434691.1"/>
</dbReference>
<feature type="transmembrane region" description="Helical" evidence="10">
    <location>
        <begin position="595"/>
        <end position="617"/>
    </location>
</feature>
<keyword evidence="7 10" id="KW-1133">Transmembrane helix</keyword>
<feature type="transmembrane region" description="Helical" evidence="10">
    <location>
        <begin position="470"/>
        <end position="495"/>
    </location>
</feature>
<dbReference type="Gene3D" id="3.40.50.300">
    <property type="entry name" value="P-loop containing nucleotide triphosphate hydrolases"/>
    <property type="match status" value="1"/>
</dbReference>
<dbReference type="InterPro" id="IPR050352">
    <property type="entry name" value="ABCG_transporters"/>
</dbReference>
<dbReference type="GeneID" id="111102020"/>
<dbReference type="RefSeq" id="XP_022290386.1">
    <property type="nucleotide sequence ID" value="XM_022434678.1"/>
</dbReference>
<keyword evidence="8 10" id="KW-0472">Membrane</keyword>
<name>A0A8B8AGB1_CRAVI</name>
<evidence type="ECO:0000256" key="4">
    <source>
        <dbReference type="ARBA" id="ARBA00022692"/>
    </source>
</evidence>
<evidence type="ECO:0000313" key="12">
    <source>
        <dbReference type="Proteomes" id="UP000694844"/>
    </source>
</evidence>
<evidence type="ECO:0000256" key="5">
    <source>
        <dbReference type="ARBA" id="ARBA00022741"/>
    </source>
</evidence>
<dbReference type="InterPro" id="IPR013525">
    <property type="entry name" value="ABC2_TM"/>
</dbReference>
<dbReference type="FunFam" id="3.40.50.300:FF:001276">
    <property type="entry name" value="Uncharacterized protein, isoform A"/>
    <property type="match status" value="1"/>
</dbReference>
<dbReference type="PROSITE" id="PS50893">
    <property type="entry name" value="ABC_TRANSPORTER_2"/>
    <property type="match status" value="1"/>
</dbReference>
<keyword evidence="3" id="KW-0813">Transport</keyword>
<sequence>MELVFRDVCVKVDKKLILNNVSGLARSGELLAVMGPSGAGKSTLLNTLAGRTPMSSGTITVNGQNITKDLRRKICYVLQQDIFFSSLTLRETLQFTARIRLPEQMSTEQITSKVNEIIEDLDLTRCVDTIMGDMWVRGLSGGERKRASIACELVTDPVAILLDEPTSGLDYSTAFSLVAMIQAYAKNHNKTVVATIHQPSSYIFYQFHKLLLISNGELAYFGDTEKVVDFFHKANIPMASHYNPADFILEKLKEDEKTRLKVIDAMDQMRHSSNWPSELRNSEQFPNNKDMPDPAASDDTLEQPYNEKTSVHVSLMELDKSEEGQSSKVHLHDKKKWPTGFFTQYTQLTLRTFKTSKSQIFSKFKLIETVVLTCIVSLIWFQLPRTEETLRDRLGVLFYMSMHWGFTPLFDTVTAFPMERLVISKERLAGWYRLSAYYLAKMTSELVLILIQPLFFITIIYWSVGLNGVASYFATLGTLFLHAVAGQSIGLFIGIASMDIRKGMTKATIFIMATMLLGGFYTRSLPFWLDWIKYLSFLQYTFSAMLYLEFNDGPNIRCALRTDVTESQFGTCLHGNSTSIPSNEVLHFYGIHWPYWTYILPLFVFIFVFRVGGYFMLRYRQKPAQMN</sequence>
<organism evidence="12 14">
    <name type="scientific">Crassostrea virginica</name>
    <name type="common">Eastern oyster</name>
    <dbReference type="NCBI Taxonomy" id="6565"/>
    <lineage>
        <taxon>Eukaryota</taxon>
        <taxon>Metazoa</taxon>
        <taxon>Spiralia</taxon>
        <taxon>Lophotrochozoa</taxon>
        <taxon>Mollusca</taxon>
        <taxon>Bivalvia</taxon>
        <taxon>Autobranchia</taxon>
        <taxon>Pteriomorphia</taxon>
        <taxon>Ostreida</taxon>
        <taxon>Ostreoidea</taxon>
        <taxon>Ostreidae</taxon>
        <taxon>Crassostrea</taxon>
    </lineage>
</organism>
<comment type="subcellular location">
    <subcellularLocation>
        <location evidence="1">Membrane</location>
        <topology evidence="1">Multi-pass membrane protein</topology>
    </subcellularLocation>
</comment>
<evidence type="ECO:0000256" key="3">
    <source>
        <dbReference type="ARBA" id="ARBA00022448"/>
    </source>
</evidence>
<keyword evidence="12" id="KW-1185">Reference proteome</keyword>
<dbReference type="SMART" id="SM00382">
    <property type="entry name" value="AAA"/>
    <property type="match status" value="1"/>
</dbReference>
<dbReference type="Proteomes" id="UP000694844">
    <property type="component" value="Chromosome 1"/>
</dbReference>
<evidence type="ECO:0000313" key="14">
    <source>
        <dbReference type="RefSeq" id="XP_022290391.1"/>
    </source>
</evidence>
<keyword evidence="5" id="KW-0547">Nucleotide-binding</keyword>
<dbReference type="Pfam" id="PF01061">
    <property type="entry name" value="ABC2_membrane"/>
    <property type="match status" value="1"/>
</dbReference>
<reference evidence="12" key="1">
    <citation type="submission" date="2024-06" db="UniProtKB">
        <authorList>
            <consortium name="RefSeq"/>
        </authorList>
    </citation>
    <scope>NUCLEOTIDE SEQUENCE [LARGE SCALE GENOMIC DNA]</scope>
    <source>
        <tissue evidence="13 15">Whole sample</tissue>
    </source>
</reference>
<feature type="transmembrane region" description="Helical" evidence="10">
    <location>
        <begin position="444"/>
        <end position="464"/>
    </location>
</feature>
<evidence type="ECO:0000313" key="13">
    <source>
        <dbReference type="RefSeq" id="XP_022290386.1"/>
    </source>
</evidence>
<dbReference type="PANTHER" id="PTHR48041">
    <property type="entry name" value="ABC TRANSPORTER G FAMILY MEMBER 28"/>
    <property type="match status" value="1"/>
</dbReference>
<dbReference type="PROSITE" id="PS00211">
    <property type="entry name" value="ABC_TRANSPORTER_1"/>
    <property type="match status" value="1"/>
</dbReference>
<dbReference type="InterPro" id="IPR003593">
    <property type="entry name" value="AAA+_ATPase"/>
</dbReference>
<dbReference type="InterPro" id="IPR017871">
    <property type="entry name" value="ABC_transporter-like_CS"/>
</dbReference>
<dbReference type="OrthoDB" id="66620at2759"/>
<evidence type="ECO:0000256" key="7">
    <source>
        <dbReference type="ARBA" id="ARBA00022989"/>
    </source>
</evidence>
<dbReference type="GO" id="GO:0005524">
    <property type="term" value="F:ATP binding"/>
    <property type="evidence" value="ECO:0007669"/>
    <property type="project" value="UniProtKB-KW"/>
</dbReference>
<reference evidence="14" key="2">
    <citation type="submission" date="2025-04" db="UniProtKB">
        <authorList>
            <consortium name="RefSeq"/>
        </authorList>
    </citation>
    <scope>IDENTIFICATION</scope>
    <source>
        <tissue evidence="14">Whole sample</tissue>
    </source>
</reference>
<dbReference type="GO" id="GO:0005886">
    <property type="term" value="C:plasma membrane"/>
    <property type="evidence" value="ECO:0007669"/>
    <property type="project" value="TreeGrafter"/>
</dbReference>
<dbReference type="GO" id="GO:0016887">
    <property type="term" value="F:ATP hydrolysis activity"/>
    <property type="evidence" value="ECO:0007669"/>
    <property type="project" value="InterPro"/>
</dbReference>
<protein>
    <submittedName>
        <fullName evidence="13 14">ABC transporter G family member 22-like</fullName>
    </submittedName>
</protein>
<evidence type="ECO:0000256" key="8">
    <source>
        <dbReference type="ARBA" id="ARBA00023136"/>
    </source>
</evidence>
<keyword evidence="6" id="KW-0067">ATP-binding</keyword>
<feature type="transmembrane region" description="Helical" evidence="10">
    <location>
        <begin position="507"/>
        <end position="529"/>
    </location>
</feature>
<evidence type="ECO:0000313" key="15">
    <source>
        <dbReference type="RefSeq" id="XP_022290399.1"/>
    </source>
</evidence>
<comment type="similarity">
    <text evidence="2">Belongs to the ABC transporter superfamily. ABCG family. Eye pigment precursor importer (TC 3.A.1.204) subfamily.</text>
</comment>
<feature type="domain" description="ABC transporter" evidence="11">
    <location>
        <begin position="3"/>
        <end position="240"/>
    </location>
</feature>
<dbReference type="AlphaFoldDB" id="A0A8B8AGB1"/>
<dbReference type="SUPFAM" id="SSF52540">
    <property type="entry name" value="P-loop containing nucleoside triphosphate hydrolases"/>
    <property type="match status" value="1"/>
</dbReference>
<evidence type="ECO:0000256" key="2">
    <source>
        <dbReference type="ARBA" id="ARBA00005814"/>
    </source>
</evidence>
<dbReference type="InterPro" id="IPR003439">
    <property type="entry name" value="ABC_transporter-like_ATP-bd"/>
</dbReference>
<dbReference type="GO" id="GO:0140359">
    <property type="term" value="F:ABC-type transporter activity"/>
    <property type="evidence" value="ECO:0007669"/>
    <property type="project" value="InterPro"/>
</dbReference>
<accession>A0A8B8AGB1</accession>
<evidence type="ECO:0000256" key="10">
    <source>
        <dbReference type="SAM" id="Phobius"/>
    </source>
</evidence>
<dbReference type="PANTHER" id="PTHR48041:SF63">
    <property type="entry name" value="EARLY GENE AT 23, ISOFORM C"/>
    <property type="match status" value="1"/>
</dbReference>
<evidence type="ECO:0000256" key="1">
    <source>
        <dbReference type="ARBA" id="ARBA00004141"/>
    </source>
</evidence>
<proteinExistence type="inferred from homology"/>
<keyword evidence="4 10" id="KW-0812">Transmembrane</keyword>
<gene>
    <name evidence="13 14 15" type="primary">LOC111102020</name>
</gene>
<dbReference type="Pfam" id="PF00005">
    <property type="entry name" value="ABC_tran"/>
    <property type="match status" value="1"/>
</dbReference>
<evidence type="ECO:0000256" key="6">
    <source>
        <dbReference type="ARBA" id="ARBA00022840"/>
    </source>
</evidence>
<feature type="region of interest" description="Disordered" evidence="9">
    <location>
        <begin position="273"/>
        <end position="301"/>
    </location>
</feature>